<dbReference type="OrthoDB" id="194139at2759"/>
<sequence length="213" mass="24152">MQSGLKKVLLSYDGNTVANGSGVDTGLLDILDAVSEPIVALERHAPTTLYGTLPGTLLTLHLPFRWMATLVLEQTPLLLYIRDEHYEVTASQAPEAENALETVQQDHSSFTSSRYGRQLCFLIFLREFSQYLVYARLMAVFEDIICTRHYSKTTHCLLKDCKIVSVPNELAFLEVADFLPVCYYRSFPVDYSGVAVRGRRHITKLWGTHFRQS</sequence>
<dbReference type="EMBL" id="KB456261">
    <property type="protein sequence ID" value="EMF15897.1"/>
    <property type="molecule type" value="Genomic_DNA"/>
</dbReference>
<keyword evidence="2" id="KW-1185">Reference proteome</keyword>
<organism evidence="1 2">
    <name type="scientific">Sphaerulina musiva (strain SO2202)</name>
    <name type="common">Poplar stem canker fungus</name>
    <name type="synonym">Septoria musiva</name>
    <dbReference type="NCBI Taxonomy" id="692275"/>
    <lineage>
        <taxon>Eukaryota</taxon>
        <taxon>Fungi</taxon>
        <taxon>Dikarya</taxon>
        <taxon>Ascomycota</taxon>
        <taxon>Pezizomycotina</taxon>
        <taxon>Dothideomycetes</taxon>
        <taxon>Dothideomycetidae</taxon>
        <taxon>Mycosphaerellales</taxon>
        <taxon>Mycosphaerellaceae</taxon>
        <taxon>Sphaerulina</taxon>
    </lineage>
</organism>
<protein>
    <submittedName>
        <fullName evidence="1">Uncharacterized protein</fullName>
    </submittedName>
</protein>
<dbReference type="HOGENOM" id="CLU_1295121_0_0_1"/>
<evidence type="ECO:0000313" key="1">
    <source>
        <dbReference type="EMBL" id="EMF15897.1"/>
    </source>
</evidence>
<dbReference type="AlphaFoldDB" id="M3B7T9"/>
<reference evidence="1 2" key="1">
    <citation type="journal article" date="2012" name="PLoS Pathog.">
        <title>Diverse lifestyles and strategies of plant pathogenesis encoded in the genomes of eighteen Dothideomycetes fungi.</title>
        <authorList>
            <person name="Ohm R.A."/>
            <person name="Feau N."/>
            <person name="Henrissat B."/>
            <person name="Schoch C.L."/>
            <person name="Horwitz B.A."/>
            <person name="Barry K.W."/>
            <person name="Condon B.J."/>
            <person name="Copeland A.C."/>
            <person name="Dhillon B."/>
            <person name="Glaser F."/>
            <person name="Hesse C.N."/>
            <person name="Kosti I."/>
            <person name="LaButti K."/>
            <person name="Lindquist E.A."/>
            <person name="Lucas S."/>
            <person name="Salamov A.A."/>
            <person name="Bradshaw R.E."/>
            <person name="Ciuffetti L."/>
            <person name="Hamelin R.C."/>
            <person name="Kema G.H.J."/>
            <person name="Lawrence C."/>
            <person name="Scott J.A."/>
            <person name="Spatafora J.W."/>
            <person name="Turgeon B.G."/>
            <person name="de Wit P.J.G.M."/>
            <person name="Zhong S."/>
            <person name="Goodwin S.B."/>
            <person name="Grigoriev I.V."/>
        </authorList>
    </citation>
    <scope>NUCLEOTIDE SEQUENCE [LARGE SCALE GENOMIC DNA]</scope>
    <source>
        <strain evidence="1 2">SO2202</strain>
    </source>
</reference>
<dbReference type="RefSeq" id="XP_016764018.1">
    <property type="nucleotide sequence ID" value="XM_016901120.1"/>
</dbReference>
<gene>
    <name evidence="1" type="ORF">SEPMUDRAFT_114959</name>
</gene>
<dbReference type="Proteomes" id="UP000016931">
    <property type="component" value="Unassembled WGS sequence"/>
</dbReference>
<dbReference type="GeneID" id="27898257"/>
<proteinExistence type="predicted"/>
<accession>M3B7T9</accession>
<name>M3B7T9_SPHMS</name>
<evidence type="ECO:0000313" key="2">
    <source>
        <dbReference type="Proteomes" id="UP000016931"/>
    </source>
</evidence>